<sequence length="1290" mass="141225">MEDPCGTSLTMAVDDIDAGTLMPLETPVLKVSRPVAACSRCRNAKIKCDGKLPACSSCEKNGRAAECTSTNDQFARGKERSYVSTLETRIDKLQAKLEEARARKPSVISIPDDETTVPSRRPSYSAQGPATPNSSKSQRRKEASAIDDLVSDFGYLSVNATARDFYGFTSAMSYARLILSACSKDQLPQGMTKALPPRYAATALIQHYLNNVFVLLPVFDESSFYGSVDALYSRNDRNAQPLDHWMVRMVLAISSASMSEQRGDQHYLEGIGHVCAALEHAEIVLHPGAISSVQALVLLTEYAMLDPHHLDSWSLIGAASRAMVDLGIHQDPPKGTSMSKGKLELRRRIFHCVYALDRSTSLVQTRAFSFSDDSAKVKIPFSKAPPNHSTSSNGHGLQKAWLQPHEQALDLINLRQLQSTWYTDLFQSGRSAWDEPYQYIWSTCDSMRRWFESLSVTTNPNMRAFFELDLLYSYVYVLSPSPRVPVINPFAAKLIFEYCIRYGELMLRLISDPSYSAPLTFYDAMRVYMTGRQFLDVLQHNTDPLLNGNIPPHPEVKPTAAPPPAMPVVPLPPGDTLQHFNTVRSIHCIKQITECLSRFGIRWGYMSWNQRYLKETSGMLEDLNRRLRELDSTRRPSISAHSSNGGSIGFHSPQSLPPGPAAYRQPSMTAFNMTSYGEPIRAPQVSPQYHYQDNPFPQQPIQPFVDQQQYFQQPSGQPFGLGNQQYQYPAQAAAPGQQFATWGGYGGPSAPDTLDEENAAVTREPPPESPNLYDSPSSPSPTSELPPRATAQDMHVGQATMPAMQGGDTHMQTQQAAVGEQNSPQISPDDSRAFDSAGGRPAPTVGAMNSMQARQRKAFPLQSQQIPAQPQSSDESSDEGIMLAHSSRIGATTQPPSCQPQEQPILADQSPEQQQLSKVRQWQDTLQKSSSGESSDGAAASIIDSRPTATMQHSDLLPLGQRSTTILHSLQSQQAMVQHPSSGESSDSQRLEIKTSRPSANTSQPQGGLTNWFDPSPPRTSRTTLQEPSVGRAPLDGRPKAMTSPTPLVRGRSPLRSQLAIGYEASGETSPGSLGTLKPTGSRSENLRPAPQPSAISDFSIPPTCNLPPLTGTGPAPPLPESEAAPTTRRRSSMQDFVLELAEEAASDPLAGTGLSQQRQPEAYARVFRPPRERCRDQTPQAANTTSRFAGDDGYFHPEEHAGFALAPGIGYCCLVCGQAVQQPQLHSSNGMWCFDANWDPSVQALGTAPPGVDVQQAIRQSYAGKPVVYDFAPKFNQPSAGWDHRGGRH</sequence>
<feature type="compositionally biased region" description="Polar residues" evidence="8">
    <location>
        <begin position="116"/>
        <end position="136"/>
    </location>
</feature>
<feature type="compositionally biased region" description="Polar residues" evidence="8">
    <location>
        <begin position="810"/>
        <end position="828"/>
    </location>
</feature>
<feature type="compositionally biased region" description="Low complexity" evidence="8">
    <location>
        <begin position="860"/>
        <end position="873"/>
    </location>
</feature>
<keyword evidence="2" id="KW-0479">Metal-binding</keyword>
<feature type="compositionally biased region" description="Polar residues" evidence="8">
    <location>
        <begin position="1067"/>
        <end position="1084"/>
    </location>
</feature>
<dbReference type="Pfam" id="PF00172">
    <property type="entry name" value="Zn_clus"/>
    <property type="match status" value="1"/>
</dbReference>
<dbReference type="SUPFAM" id="SSF57701">
    <property type="entry name" value="Zn2/Cys6 DNA-binding domain"/>
    <property type="match status" value="1"/>
</dbReference>
<organism evidence="10 11">
    <name type="scientific">Oleoguttula mirabilis</name>
    <dbReference type="NCBI Taxonomy" id="1507867"/>
    <lineage>
        <taxon>Eukaryota</taxon>
        <taxon>Fungi</taxon>
        <taxon>Dikarya</taxon>
        <taxon>Ascomycota</taxon>
        <taxon>Pezizomycotina</taxon>
        <taxon>Dothideomycetes</taxon>
        <taxon>Dothideomycetidae</taxon>
        <taxon>Mycosphaerellales</taxon>
        <taxon>Teratosphaeriaceae</taxon>
        <taxon>Oleoguttula</taxon>
    </lineage>
</organism>
<dbReference type="InterPro" id="IPR007219">
    <property type="entry name" value="XnlR_reg_dom"/>
</dbReference>
<feature type="region of interest" description="Disordered" evidence="8">
    <location>
        <begin position="106"/>
        <end position="142"/>
    </location>
</feature>
<keyword evidence="7" id="KW-0539">Nucleus</keyword>
<dbReference type="PANTHER" id="PTHR47782:SF2">
    <property type="entry name" value="TRANSCRIPTION FACTOR, PUTATIVE (AFU_ORTHOLOGUE AFUA_4G12570)-RELATED"/>
    <property type="match status" value="1"/>
</dbReference>
<dbReference type="InterPro" id="IPR036864">
    <property type="entry name" value="Zn2-C6_fun-type_DNA-bd_sf"/>
</dbReference>
<dbReference type="PANTHER" id="PTHR47782">
    <property type="entry name" value="ZN(II)2CYS6 TRANSCRIPTION FACTOR (EUROFUNG)-RELATED"/>
    <property type="match status" value="1"/>
</dbReference>
<feature type="compositionally biased region" description="Polar residues" evidence="8">
    <location>
        <begin position="889"/>
        <end position="902"/>
    </location>
</feature>
<dbReference type="EMBL" id="JAVFHQ010000030">
    <property type="protein sequence ID" value="KAK4543699.1"/>
    <property type="molecule type" value="Genomic_DNA"/>
</dbReference>
<evidence type="ECO:0000313" key="11">
    <source>
        <dbReference type="Proteomes" id="UP001324427"/>
    </source>
</evidence>
<keyword evidence="4" id="KW-0805">Transcription regulation</keyword>
<dbReference type="PROSITE" id="PS00463">
    <property type="entry name" value="ZN2_CY6_FUNGAL_1"/>
    <property type="match status" value="1"/>
</dbReference>
<dbReference type="GO" id="GO:0045944">
    <property type="term" value="P:positive regulation of transcription by RNA polymerase II"/>
    <property type="evidence" value="ECO:0007669"/>
    <property type="project" value="TreeGrafter"/>
</dbReference>
<dbReference type="Pfam" id="PF04082">
    <property type="entry name" value="Fungal_trans"/>
    <property type="match status" value="1"/>
</dbReference>
<evidence type="ECO:0000256" key="1">
    <source>
        <dbReference type="ARBA" id="ARBA00004123"/>
    </source>
</evidence>
<dbReference type="CDD" id="cd00067">
    <property type="entry name" value="GAL4"/>
    <property type="match status" value="1"/>
</dbReference>
<dbReference type="SMART" id="SM00066">
    <property type="entry name" value="GAL4"/>
    <property type="match status" value="1"/>
</dbReference>
<proteinExistence type="predicted"/>
<evidence type="ECO:0000256" key="4">
    <source>
        <dbReference type="ARBA" id="ARBA00023015"/>
    </source>
</evidence>
<accession>A0AAV9JEH3</accession>
<evidence type="ECO:0000256" key="8">
    <source>
        <dbReference type="SAM" id="MobiDB-lite"/>
    </source>
</evidence>
<dbReference type="Proteomes" id="UP001324427">
    <property type="component" value="Unassembled WGS sequence"/>
</dbReference>
<feature type="region of interest" description="Disordered" evidence="8">
    <location>
        <begin position="971"/>
        <end position="1132"/>
    </location>
</feature>
<comment type="caution">
    <text evidence="10">The sequence shown here is derived from an EMBL/GenBank/DDBJ whole genome shotgun (WGS) entry which is preliminary data.</text>
</comment>
<keyword evidence="11" id="KW-1185">Reference proteome</keyword>
<evidence type="ECO:0000313" key="10">
    <source>
        <dbReference type="EMBL" id="KAK4543699.1"/>
    </source>
</evidence>
<name>A0AAV9JEH3_9PEZI</name>
<feature type="compositionally biased region" description="Polar residues" evidence="8">
    <location>
        <begin position="910"/>
        <end position="928"/>
    </location>
</feature>
<feature type="region of interest" description="Disordered" evidence="8">
    <location>
        <begin position="632"/>
        <end position="666"/>
    </location>
</feature>
<dbReference type="Gene3D" id="4.10.240.10">
    <property type="entry name" value="Zn(2)-C6 fungal-type DNA-binding domain"/>
    <property type="match status" value="1"/>
</dbReference>
<protein>
    <recommendedName>
        <fullName evidence="9">Zn(2)-C6 fungal-type domain-containing protein</fullName>
    </recommendedName>
</protein>
<feature type="compositionally biased region" description="Low complexity" evidence="8">
    <location>
        <begin position="929"/>
        <end position="939"/>
    </location>
</feature>
<gene>
    <name evidence="10" type="ORF">LTR36_005344</name>
</gene>
<dbReference type="GO" id="GO:0005634">
    <property type="term" value="C:nucleus"/>
    <property type="evidence" value="ECO:0007669"/>
    <property type="project" value="UniProtKB-SubCell"/>
</dbReference>
<dbReference type="GO" id="GO:0008270">
    <property type="term" value="F:zinc ion binding"/>
    <property type="evidence" value="ECO:0007669"/>
    <property type="project" value="InterPro"/>
</dbReference>
<keyword evidence="6" id="KW-0804">Transcription</keyword>
<feature type="compositionally biased region" description="Polar residues" evidence="8">
    <location>
        <begin position="971"/>
        <end position="986"/>
    </location>
</feature>
<evidence type="ECO:0000256" key="5">
    <source>
        <dbReference type="ARBA" id="ARBA00023125"/>
    </source>
</evidence>
<feature type="region of interest" description="Disordered" evidence="8">
    <location>
        <begin position="739"/>
        <end position="939"/>
    </location>
</feature>
<feature type="compositionally biased region" description="Low complexity" evidence="8">
    <location>
        <begin position="775"/>
        <end position="787"/>
    </location>
</feature>
<dbReference type="CDD" id="cd12148">
    <property type="entry name" value="fungal_TF_MHR"/>
    <property type="match status" value="1"/>
</dbReference>
<keyword evidence="5" id="KW-0238">DNA-binding</keyword>
<evidence type="ECO:0000256" key="6">
    <source>
        <dbReference type="ARBA" id="ARBA00023163"/>
    </source>
</evidence>
<feature type="compositionally biased region" description="Polar residues" evidence="8">
    <location>
        <begin position="635"/>
        <end position="645"/>
    </location>
</feature>
<evidence type="ECO:0000256" key="7">
    <source>
        <dbReference type="ARBA" id="ARBA00023242"/>
    </source>
</evidence>
<comment type="subcellular location">
    <subcellularLocation>
        <location evidence="1">Nucleus</location>
    </subcellularLocation>
</comment>
<dbReference type="GO" id="GO:0043565">
    <property type="term" value="F:sequence-specific DNA binding"/>
    <property type="evidence" value="ECO:0007669"/>
    <property type="project" value="TreeGrafter"/>
</dbReference>
<evidence type="ECO:0000256" key="2">
    <source>
        <dbReference type="ARBA" id="ARBA00022723"/>
    </source>
</evidence>
<evidence type="ECO:0000256" key="3">
    <source>
        <dbReference type="ARBA" id="ARBA00022833"/>
    </source>
</evidence>
<feature type="domain" description="Zn(2)-C6 fungal-type" evidence="9">
    <location>
        <begin position="37"/>
        <end position="69"/>
    </location>
</feature>
<dbReference type="InterPro" id="IPR001138">
    <property type="entry name" value="Zn2Cys6_DnaBD"/>
</dbReference>
<dbReference type="InterPro" id="IPR052202">
    <property type="entry name" value="Yeast_MetPath_Reg"/>
</dbReference>
<feature type="compositionally biased region" description="Polar residues" evidence="8">
    <location>
        <begin position="996"/>
        <end position="1009"/>
    </location>
</feature>
<evidence type="ECO:0000259" key="9">
    <source>
        <dbReference type="PROSITE" id="PS50048"/>
    </source>
</evidence>
<dbReference type="GO" id="GO:0006351">
    <property type="term" value="P:DNA-templated transcription"/>
    <property type="evidence" value="ECO:0007669"/>
    <property type="project" value="InterPro"/>
</dbReference>
<dbReference type="GO" id="GO:0000981">
    <property type="term" value="F:DNA-binding transcription factor activity, RNA polymerase II-specific"/>
    <property type="evidence" value="ECO:0007669"/>
    <property type="project" value="InterPro"/>
</dbReference>
<keyword evidence="3" id="KW-0862">Zinc</keyword>
<reference evidence="10 11" key="1">
    <citation type="submission" date="2021-11" db="EMBL/GenBank/DDBJ databases">
        <title>Black yeast isolated from Biological Soil Crust.</title>
        <authorList>
            <person name="Kurbessoian T."/>
        </authorList>
    </citation>
    <scope>NUCLEOTIDE SEQUENCE [LARGE SCALE GENOMIC DNA]</scope>
    <source>
        <strain evidence="10 11">CCFEE 5522</strain>
    </source>
</reference>
<dbReference type="PROSITE" id="PS50048">
    <property type="entry name" value="ZN2_CY6_FUNGAL_2"/>
    <property type="match status" value="1"/>
</dbReference>
<dbReference type="SMART" id="SM00906">
    <property type="entry name" value="Fungal_trans"/>
    <property type="match status" value="1"/>
</dbReference>